<sequence>MSNYIKIKGELQTKKTIDDMFIHYWENGENLLIGAFHRPNAKEQAILSRLVLCWNSHGALTKQRDALLAACEYNQRLLTENIGQATHAIALNEAAIAKAIKNSRPQYPVDR</sequence>
<protein>
    <submittedName>
        <fullName evidence="1">Uncharacterized protein</fullName>
    </submittedName>
</protein>
<comment type="caution">
    <text evidence="1">The sequence shown here is derived from an EMBL/GenBank/DDBJ whole genome shotgun (WGS) entry which is preliminary data.</text>
</comment>
<name>A0A0F9RMC1_9ZZZZ</name>
<gene>
    <name evidence="1" type="ORF">LCGC14_0878130</name>
</gene>
<reference evidence="1" key="1">
    <citation type="journal article" date="2015" name="Nature">
        <title>Complex archaea that bridge the gap between prokaryotes and eukaryotes.</title>
        <authorList>
            <person name="Spang A."/>
            <person name="Saw J.H."/>
            <person name="Jorgensen S.L."/>
            <person name="Zaremba-Niedzwiedzka K."/>
            <person name="Martijn J."/>
            <person name="Lind A.E."/>
            <person name="van Eijk R."/>
            <person name="Schleper C."/>
            <person name="Guy L."/>
            <person name="Ettema T.J."/>
        </authorList>
    </citation>
    <scope>NUCLEOTIDE SEQUENCE</scope>
</reference>
<dbReference type="EMBL" id="LAZR01002748">
    <property type="protein sequence ID" value="KKN26096.1"/>
    <property type="molecule type" value="Genomic_DNA"/>
</dbReference>
<accession>A0A0F9RMC1</accession>
<proteinExistence type="predicted"/>
<organism evidence="1">
    <name type="scientific">marine sediment metagenome</name>
    <dbReference type="NCBI Taxonomy" id="412755"/>
    <lineage>
        <taxon>unclassified sequences</taxon>
        <taxon>metagenomes</taxon>
        <taxon>ecological metagenomes</taxon>
    </lineage>
</organism>
<dbReference type="AlphaFoldDB" id="A0A0F9RMC1"/>
<evidence type="ECO:0000313" key="1">
    <source>
        <dbReference type="EMBL" id="KKN26096.1"/>
    </source>
</evidence>